<reference evidence="7" key="1">
    <citation type="submission" date="2019-08" db="EMBL/GenBank/DDBJ databases">
        <title>Reference gene set and small RNA set construction with multiple tissues from Davidia involucrata Baill.</title>
        <authorList>
            <person name="Yang H."/>
            <person name="Zhou C."/>
            <person name="Li G."/>
            <person name="Wang J."/>
            <person name="Gao P."/>
            <person name="Wang M."/>
            <person name="Wang R."/>
            <person name="Zhao Y."/>
        </authorList>
    </citation>
    <scope>NUCLEOTIDE SEQUENCE</scope>
    <source>
        <tissue evidence="7">Mixed with DoveR01_LX</tissue>
    </source>
</reference>
<feature type="compositionally biased region" description="Basic and acidic residues" evidence="5">
    <location>
        <begin position="32"/>
        <end position="49"/>
    </location>
</feature>
<feature type="compositionally biased region" description="Low complexity" evidence="5">
    <location>
        <begin position="7"/>
        <end position="29"/>
    </location>
</feature>
<evidence type="ECO:0000256" key="3">
    <source>
        <dbReference type="ARBA" id="ARBA00023242"/>
    </source>
</evidence>
<evidence type="ECO:0000313" key="7">
    <source>
        <dbReference type="EMBL" id="MPA66818.1"/>
    </source>
</evidence>
<gene>
    <name evidence="7" type="ORF">Din_036259</name>
</gene>
<feature type="region of interest" description="Disordered" evidence="5">
    <location>
        <begin position="1"/>
        <end position="74"/>
    </location>
</feature>
<feature type="region of interest" description="Disordered" evidence="5">
    <location>
        <begin position="130"/>
        <end position="198"/>
    </location>
</feature>
<organism evidence="7">
    <name type="scientific">Davidia involucrata</name>
    <name type="common">Dove tree</name>
    <dbReference type="NCBI Taxonomy" id="16924"/>
    <lineage>
        <taxon>Eukaryota</taxon>
        <taxon>Viridiplantae</taxon>
        <taxon>Streptophyta</taxon>
        <taxon>Embryophyta</taxon>
        <taxon>Tracheophyta</taxon>
        <taxon>Spermatophyta</taxon>
        <taxon>Magnoliopsida</taxon>
        <taxon>eudicotyledons</taxon>
        <taxon>Gunneridae</taxon>
        <taxon>Pentapetalae</taxon>
        <taxon>asterids</taxon>
        <taxon>Cornales</taxon>
        <taxon>Nyssaceae</taxon>
        <taxon>Davidia</taxon>
    </lineage>
</organism>
<dbReference type="GO" id="GO:0009867">
    <property type="term" value="P:jasmonic acid mediated signaling pathway"/>
    <property type="evidence" value="ECO:0007669"/>
    <property type="project" value="TreeGrafter"/>
</dbReference>
<dbReference type="GO" id="GO:0005634">
    <property type="term" value="C:nucleus"/>
    <property type="evidence" value="ECO:0007669"/>
    <property type="project" value="UniProtKB-SubCell"/>
</dbReference>
<protein>
    <recommendedName>
        <fullName evidence="4">Ninja-family protein</fullName>
    </recommendedName>
    <alternativeName>
        <fullName evidence="4">ABI-binding protein</fullName>
    </alternativeName>
</protein>
<evidence type="ECO:0000256" key="4">
    <source>
        <dbReference type="RuleBase" id="RU369029"/>
    </source>
</evidence>
<comment type="similarity">
    <text evidence="2 4">Belongs to the Ninja family.</text>
</comment>
<comment type="function">
    <text evidence="4">Acts as a negative regulator of abscisic acid (ABA) response.</text>
</comment>
<dbReference type="AlphaFoldDB" id="A0A5B7BF31"/>
<comment type="subcellular location">
    <subcellularLocation>
        <location evidence="1 4">Nucleus</location>
    </subcellularLocation>
</comment>
<name>A0A5B7BF31_DAVIN</name>
<sequence length="505" mass="54216">MEDENGLELSLGLSCGGSSAKSKGKNGSSIDTRTDEGDRSNKLVDDFKNFLHGGTQKQDLGTVSQRSDPVKPEENFFNNLSKAAGDVDGSTNLNGPGIWVVNNNRYAEVEEEKRPEAGNKPKILFDDMSHQKKREREAHHADLHEKTRTSHISITTDDGSTADNEDVADSEVEGSTSRLVHNDDSSKRYTGGGGLSEVPKEAHLVTDSSVVDLQGQKRYIVSSEKEFKLGNMPYGVPFPTQSVNMINLPSLPAKESNSVGAASTSGYQLPGMMQVMAATNSERPGTQPVMPGNFPLMFGYSPVHLPMLDKDNSWGLVSHPQQLHPSYAGRGLPNSDKQNDVLKISQATMPVIPYKSSEAPQYDGRALERSKIDGKQHATEEGSSSQTEDDVKGSSMFRAKDASDQQSESPAIRPGIAADLKFGGSGSYPNLPWVSAKGPGPNGRTISGVTYRHSATQIRIVCACHGSHMSPEEFVQHAGEEQTNPDSGSGLVSFPSSNPAASAQS</sequence>
<feature type="compositionally biased region" description="Polar residues" evidence="5">
    <location>
        <begin position="494"/>
        <end position="505"/>
    </location>
</feature>
<feature type="region of interest" description="Disordered" evidence="5">
    <location>
        <begin position="473"/>
        <end position="505"/>
    </location>
</feature>
<accession>A0A5B7BF31</accession>
<dbReference type="GO" id="GO:0045892">
    <property type="term" value="P:negative regulation of DNA-templated transcription"/>
    <property type="evidence" value="ECO:0007669"/>
    <property type="project" value="TreeGrafter"/>
</dbReference>
<feature type="compositionally biased region" description="Basic and acidic residues" evidence="5">
    <location>
        <begin position="130"/>
        <end position="148"/>
    </location>
</feature>
<feature type="compositionally biased region" description="Polar residues" evidence="5">
    <location>
        <begin position="150"/>
        <end position="162"/>
    </location>
</feature>
<evidence type="ECO:0000256" key="2">
    <source>
        <dbReference type="ARBA" id="ARBA00006081"/>
    </source>
</evidence>
<dbReference type="InterPro" id="IPR032308">
    <property type="entry name" value="TDBD"/>
</dbReference>
<keyword evidence="3 4" id="KW-0539">Nucleus</keyword>
<feature type="region of interest" description="Disordered" evidence="5">
    <location>
        <begin position="372"/>
        <end position="412"/>
    </location>
</feature>
<proteinExistence type="inferred from homology"/>
<evidence type="ECO:0000259" key="6">
    <source>
        <dbReference type="Pfam" id="PF16135"/>
    </source>
</evidence>
<feature type="compositionally biased region" description="Polar residues" evidence="5">
    <location>
        <begin position="55"/>
        <end position="67"/>
    </location>
</feature>
<dbReference type="PANTHER" id="PTHR31413:SF12">
    <property type="entry name" value="AFP HOMOLOG 2"/>
    <property type="match status" value="1"/>
</dbReference>
<dbReference type="PANTHER" id="PTHR31413">
    <property type="entry name" value="AFP HOMOLOG 2"/>
    <property type="match status" value="1"/>
</dbReference>
<feature type="compositionally biased region" description="Acidic residues" evidence="5">
    <location>
        <begin position="163"/>
        <end position="172"/>
    </location>
</feature>
<evidence type="ECO:0000256" key="1">
    <source>
        <dbReference type="ARBA" id="ARBA00004123"/>
    </source>
</evidence>
<dbReference type="Pfam" id="PF16135">
    <property type="entry name" value="TDBD"/>
    <property type="match status" value="1"/>
</dbReference>
<evidence type="ECO:0000256" key="5">
    <source>
        <dbReference type="SAM" id="MobiDB-lite"/>
    </source>
</evidence>
<feature type="domain" description="Tify" evidence="6">
    <location>
        <begin position="457"/>
        <end position="485"/>
    </location>
</feature>
<dbReference type="InterPro" id="IPR031307">
    <property type="entry name" value="Ninja_fam"/>
</dbReference>
<dbReference type="EMBL" id="GHES01036259">
    <property type="protein sequence ID" value="MPA66818.1"/>
    <property type="molecule type" value="Transcribed_RNA"/>
</dbReference>